<evidence type="ECO:0000256" key="3">
    <source>
        <dbReference type="ARBA" id="ARBA00023082"/>
    </source>
</evidence>
<evidence type="ECO:0000256" key="2">
    <source>
        <dbReference type="ARBA" id="ARBA00023015"/>
    </source>
</evidence>
<evidence type="ECO:0000313" key="9">
    <source>
        <dbReference type="Proteomes" id="UP001321520"/>
    </source>
</evidence>
<dbReference type="Gene3D" id="1.10.10.10">
    <property type="entry name" value="Winged helix-like DNA-binding domain superfamily/Winged helix DNA-binding domain"/>
    <property type="match status" value="1"/>
</dbReference>
<dbReference type="EMBL" id="CP098023">
    <property type="protein sequence ID" value="WKD51242.1"/>
    <property type="molecule type" value="Genomic_DNA"/>
</dbReference>
<dbReference type="RefSeq" id="WP_301418328.1">
    <property type="nucleotide sequence ID" value="NZ_CP098023.1"/>
</dbReference>
<protein>
    <submittedName>
        <fullName evidence="8">RNA polymerase sigma factor</fullName>
    </submittedName>
</protein>
<evidence type="ECO:0000259" key="6">
    <source>
        <dbReference type="Pfam" id="PF04542"/>
    </source>
</evidence>
<keyword evidence="4" id="KW-0238">DNA-binding</keyword>
<dbReference type="InterPro" id="IPR007627">
    <property type="entry name" value="RNA_pol_sigma70_r2"/>
</dbReference>
<organism evidence="8 9">
    <name type="scientific">Microbulbifer spongiae</name>
    <dbReference type="NCBI Taxonomy" id="2944933"/>
    <lineage>
        <taxon>Bacteria</taxon>
        <taxon>Pseudomonadati</taxon>
        <taxon>Pseudomonadota</taxon>
        <taxon>Gammaproteobacteria</taxon>
        <taxon>Cellvibrionales</taxon>
        <taxon>Microbulbiferaceae</taxon>
        <taxon>Microbulbifer</taxon>
    </lineage>
</organism>
<name>A0ABY9EG28_9GAMM</name>
<dbReference type="PANTHER" id="PTHR43133">
    <property type="entry name" value="RNA POLYMERASE ECF-TYPE SIGMA FACTO"/>
    <property type="match status" value="1"/>
</dbReference>
<keyword evidence="9" id="KW-1185">Reference proteome</keyword>
<dbReference type="SUPFAM" id="SSF88659">
    <property type="entry name" value="Sigma3 and sigma4 domains of RNA polymerase sigma factors"/>
    <property type="match status" value="1"/>
</dbReference>
<keyword evidence="2" id="KW-0805">Transcription regulation</keyword>
<dbReference type="Proteomes" id="UP001321520">
    <property type="component" value="Chromosome"/>
</dbReference>
<dbReference type="Pfam" id="PF08281">
    <property type="entry name" value="Sigma70_r4_2"/>
    <property type="match status" value="1"/>
</dbReference>
<dbReference type="NCBIfam" id="TIGR02937">
    <property type="entry name" value="sigma70-ECF"/>
    <property type="match status" value="1"/>
</dbReference>
<sequence>MDEYGSGLRRYFAPRVNNADIDDLVQEVFFQLHLQVRQQDTEIHNPQSYIFTVARNLLISRSRHQKSRSRTFQDALEYELEIPDVISPERTVIGMQEYRRVVKAIIGLPPRARAAFQFHRFEDMTYQDIAEQMNISKESVKELIHRALVRIRQVMEDET</sequence>
<dbReference type="InterPro" id="IPR039425">
    <property type="entry name" value="RNA_pol_sigma-70-like"/>
</dbReference>
<evidence type="ECO:0000259" key="7">
    <source>
        <dbReference type="Pfam" id="PF08281"/>
    </source>
</evidence>
<evidence type="ECO:0000256" key="5">
    <source>
        <dbReference type="ARBA" id="ARBA00023163"/>
    </source>
</evidence>
<feature type="domain" description="RNA polymerase sigma-70 region 2" evidence="6">
    <location>
        <begin position="9"/>
        <end position="67"/>
    </location>
</feature>
<dbReference type="InterPro" id="IPR013249">
    <property type="entry name" value="RNA_pol_sigma70_r4_t2"/>
</dbReference>
<accession>A0ABY9EG28</accession>
<keyword evidence="3" id="KW-0731">Sigma factor</keyword>
<dbReference type="InterPro" id="IPR013324">
    <property type="entry name" value="RNA_pol_sigma_r3/r4-like"/>
</dbReference>
<keyword evidence="5" id="KW-0804">Transcription</keyword>
<dbReference type="Pfam" id="PF04542">
    <property type="entry name" value="Sigma70_r2"/>
    <property type="match status" value="1"/>
</dbReference>
<reference evidence="8 9" key="1">
    <citation type="submission" date="2022-05" db="EMBL/GenBank/DDBJ databases">
        <title>Microbulbifer sp. nov., isolated from sponge.</title>
        <authorList>
            <person name="Gao L."/>
        </authorList>
    </citation>
    <scope>NUCLEOTIDE SEQUENCE [LARGE SCALE GENOMIC DNA]</scope>
    <source>
        <strain evidence="8 9">MI-G</strain>
    </source>
</reference>
<dbReference type="CDD" id="cd06171">
    <property type="entry name" value="Sigma70_r4"/>
    <property type="match status" value="1"/>
</dbReference>
<dbReference type="InterPro" id="IPR013325">
    <property type="entry name" value="RNA_pol_sigma_r2"/>
</dbReference>
<proteinExistence type="inferred from homology"/>
<dbReference type="SUPFAM" id="SSF88946">
    <property type="entry name" value="Sigma2 domain of RNA polymerase sigma factors"/>
    <property type="match status" value="1"/>
</dbReference>
<dbReference type="Gene3D" id="1.10.1740.10">
    <property type="match status" value="1"/>
</dbReference>
<dbReference type="PANTHER" id="PTHR43133:SF8">
    <property type="entry name" value="RNA POLYMERASE SIGMA FACTOR HI_1459-RELATED"/>
    <property type="match status" value="1"/>
</dbReference>
<evidence type="ECO:0000256" key="1">
    <source>
        <dbReference type="ARBA" id="ARBA00010641"/>
    </source>
</evidence>
<dbReference type="InterPro" id="IPR014284">
    <property type="entry name" value="RNA_pol_sigma-70_dom"/>
</dbReference>
<feature type="domain" description="RNA polymerase sigma factor 70 region 4 type 2" evidence="7">
    <location>
        <begin position="99"/>
        <end position="150"/>
    </location>
</feature>
<comment type="similarity">
    <text evidence="1">Belongs to the sigma-70 factor family. ECF subfamily.</text>
</comment>
<evidence type="ECO:0000256" key="4">
    <source>
        <dbReference type="ARBA" id="ARBA00023125"/>
    </source>
</evidence>
<dbReference type="InterPro" id="IPR036388">
    <property type="entry name" value="WH-like_DNA-bd_sf"/>
</dbReference>
<gene>
    <name evidence="8" type="ORF">M8T91_07445</name>
</gene>
<evidence type="ECO:0000313" key="8">
    <source>
        <dbReference type="EMBL" id="WKD51242.1"/>
    </source>
</evidence>